<evidence type="ECO:0000313" key="3">
    <source>
        <dbReference type="Proteomes" id="UP000003022"/>
    </source>
</evidence>
<dbReference type="STRING" id="996637.SGM_0901"/>
<feature type="compositionally biased region" description="Polar residues" evidence="1">
    <location>
        <begin position="12"/>
        <end position="32"/>
    </location>
</feature>
<accession>F3NCN7</accession>
<protein>
    <submittedName>
        <fullName evidence="2">Uncharacterized protein</fullName>
    </submittedName>
</protein>
<organism evidence="2 3">
    <name type="scientific">Streptomyces griseoaurantiacus M045</name>
    <dbReference type="NCBI Taxonomy" id="996637"/>
    <lineage>
        <taxon>Bacteria</taxon>
        <taxon>Bacillati</taxon>
        <taxon>Actinomycetota</taxon>
        <taxon>Actinomycetes</taxon>
        <taxon>Kitasatosporales</taxon>
        <taxon>Streptomycetaceae</taxon>
        <taxon>Streptomyces</taxon>
        <taxon>Streptomyces aurantiacus group</taxon>
    </lineage>
</organism>
<evidence type="ECO:0000256" key="1">
    <source>
        <dbReference type="SAM" id="MobiDB-lite"/>
    </source>
</evidence>
<evidence type="ECO:0000313" key="2">
    <source>
        <dbReference type="EMBL" id="EGG48814.1"/>
    </source>
</evidence>
<dbReference type="Proteomes" id="UP000003022">
    <property type="component" value="Unassembled WGS sequence"/>
</dbReference>
<proteinExistence type="predicted"/>
<dbReference type="AlphaFoldDB" id="F3NCN7"/>
<comment type="caution">
    <text evidence="2">The sequence shown here is derived from an EMBL/GenBank/DDBJ whole genome shotgun (WGS) entry which is preliminary data.</text>
</comment>
<name>F3NCN7_9ACTN</name>
<keyword evidence="3" id="KW-1185">Reference proteome</keyword>
<sequence>MRFARLAHGVNELSQEKPSGSLKSGSGQTHPSCRTAAPGRKRIGRMGSDLALRQGARRP</sequence>
<dbReference type="eggNOG" id="ENOG5032FS1">
    <property type="taxonomic scope" value="Bacteria"/>
</dbReference>
<feature type="region of interest" description="Disordered" evidence="1">
    <location>
        <begin position="1"/>
        <end position="59"/>
    </location>
</feature>
<gene>
    <name evidence="2" type="ORF">SGM_0901</name>
</gene>
<dbReference type="EMBL" id="AEYX01000016">
    <property type="protein sequence ID" value="EGG48814.1"/>
    <property type="molecule type" value="Genomic_DNA"/>
</dbReference>
<reference evidence="2 3" key="1">
    <citation type="journal article" date="2011" name="J. Bacteriol.">
        <title>Draft genome sequence of the marine bacterium Streptomyces griseoaurantiacus M045, which produces novel manumycin-type antibiotics with a pABA core component.</title>
        <authorList>
            <person name="Li F."/>
            <person name="Jiang P."/>
            <person name="Zheng H."/>
            <person name="Wang S."/>
            <person name="Zhao G."/>
            <person name="Qin S."/>
            <person name="Liu Z."/>
        </authorList>
    </citation>
    <scope>NUCLEOTIDE SEQUENCE [LARGE SCALE GENOMIC DNA]</scope>
    <source>
        <strain evidence="2 3">M045</strain>
    </source>
</reference>